<reference evidence="2" key="2">
    <citation type="submission" date="2015-01" db="EMBL/GenBank/DDBJ databases">
        <title>Evolutionary Origins and Diversification of the Mycorrhizal Mutualists.</title>
        <authorList>
            <consortium name="DOE Joint Genome Institute"/>
            <consortium name="Mycorrhizal Genomics Consortium"/>
            <person name="Kohler A."/>
            <person name="Kuo A."/>
            <person name="Nagy L.G."/>
            <person name="Floudas D."/>
            <person name="Copeland A."/>
            <person name="Barry K.W."/>
            <person name="Cichocki N."/>
            <person name="Veneault-Fourrey C."/>
            <person name="LaButti K."/>
            <person name="Lindquist E.A."/>
            <person name="Lipzen A."/>
            <person name="Lundell T."/>
            <person name="Morin E."/>
            <person name="Murat C."/>
            <person name="Riley R."/>
            <person name="Ohm R."/>
            <person name="Sun H."/>
            <person name="Tunlid A."/>
            <person name="Henrissat B."/>
            <person name="Grigoriev I.V."/>
            <person name="Hibbett D.S."/>
            <person name="Martin F."/>
        </authorList>
    </citation>
    <scope>NUCLEOTIDE SEQUENCE [LARGE SCALE GENOMIC DNA]</scope>
    <source>
        <strain evidence="2">441</strain>
    </source>
</reference>
<gene>
    <name evidence="1" type="ORF">PISMIDRAFT_598601</name>
</gene>
<name>A0A0C9YTZ9_9AGAM</name>
<organism evidence="1 2">
    <name type="scientific">Pisolithus microcarpus 441</name>
    <dbReference type="NCBI Taxonomy" id="765257"/>
    <lineage>
        <taxon>Eukaryota</taxon>
        <taxon>Fungi</taxon>
        <taxon>Dikarya</taxon>
        <taxon>Basidiomycota</taxon>
        <taxon>Agaricomycotina</taxon>
        <taxon>Agaricomycetes</taxon>
        <taxon>Agaricomycetidae</taxon>
        <taxon>Boletales</taxon>
        <taxon>Sclerodermatineae</taxon>
        <taxon>Pisolithaceae</taxon>
        <taxon>Pisolithus</taxon>
    </lineage>
</organism>
<dbReference type="EMBL" id="KN833770">
    <property type="protein sequence ID" value="KIK20216.1"/>
    <property type="molecule type" value="Genomic_DNA"/>
</dbReference>
<reference evidence="1 2" key="1">
    <citation type="submission" date="2014-04" db="EMBL/GenBank/DDBJ databases">
        <authorList>
            <consortium name="DOE Joint Genome Institute"/>
            <person name="Kuo A."/>
            <person name="Kohler A."/>
            <person name="Costa M.D."/>
            <person name="Nagy L.G."/>
            <person name="Floudas D."/>
            <person name="Copeland A."/>
            <person name="Barry K.W."/>
            <person name="Cichocki N."/>
            <person name="Veneault-Fourrey C."/>
            <person name="LaButti K."/>
            <person name="Lindquist E.A."/>
            <person name="Lipzen A."/>
            <person name="Lundell T."/>
            <person name="Morin E."/>
            <person name="Murat C."/>
            <person name="Sun H."/>
            <person name="Tunlid A."/>
            <person name="Henrissat B."/>
            <person name="Grigoriev I.V."/>
            <person name="Hibbett D.S."/>
            <person name="Martin F."/>
            <person name="Nordberg H.P."/>
            <person name="Cantor M.N."/>
            <person name="Hua S.X."/>
        </authorList>
    </citation>
    <scope>NUCLEOTIDE SEQUENCE [LARGE SCALE GENOMIC DNA]</scope>
    <source>
        <strain evidence="1 2">441</strain>
    </source>
</reference>
<dbReference type="AlphaFoldDB" id="A0A0C9YTZ9"/>
<protein>
    <submittedName>
        <fullName evidence="1">Uncharacterized protein</fullName>
    </submittedName>
</protein>
<dbReference type="Proteomes" id="UP000054018">
    <property type="component" value="Unassembled WGS sequence"/>
</dbReference>
<evidence type="ECO:0000313" key="1">
    <source>
        <dbReference type="EMBL" id="KIK20216.1"/>
    </source>
</evidence>
<proteinExistence type="predicted"/>
<evidence type="ECO:0000313" key="2">
    <source>
        <dbReference type="Proteomes" id="UP000054018"/>
    </source>
</evidence>
<dbReference type="HOGENOM" id="CLU_2813394_0_0_1"/>
<keyword evidence="2" id="KW-1185">Reference proteome</keyword>
<accession>A0A0C9YTZ9</accession>
<sequence>MNDGNEPALCDMAYGTPAYSHALGVHCTRLSLEIPLGKKRCVALHGSDWSLPFTAKRSLAGGCKLMR</sequence>